<proteinExistence type="predicted"/>
<keyword evidence="2" id="KW-1185">Reference proteome</keyword>
<evidence type="ECO:0000313" key="2">
    <source>
        <dbReference type="Proteomes" id="UP000663929"/>
    </source>
</evidence>
<dbReference type="EMBL" id="CP071793">
    <property type="protein sequence ID" value="QTD52686.1"/>
    <property type="molecule type" value="Genomic_DNA"/>
</dbReference>
<gene>
    <name evidence="1" type="ORF">J3U87_09440</name>
</gene>
<dbReference type="AlphaFoldDB" id="A0A8A4TRV0"/>
<name>A0A8A4TRV0_SULCO</name>
<organism evidence="1 2">
    <name type="scientific">Sulfidibacter corallicola</name>
    <dbReference type="NCBI Taxonomy" id="2818388"/>
    <lineage>
        <taxon>Bacteria</taxon>
        <taxon>Pseudomonadati</taxon>
        <taxon>Acidobacteriota</taxon>
        <taxon>Holophagae</taxon>
        <taxon>Acanthopleuribacterales</taxon>
        <taxon>Acanthopleuribacteraceae</taxon>
        <taxon>Sulfidibacter</taxon>
    </lineage>
</organism>
<protein>
    <submittedName>
        <fullName evidence="1">Uncharacterized protein</fullName>
    </submittedName>
</protein>
<sequence length="81" mass="9198">MFQDFFSKLKRACMEPKPTQHAIAPAQGRHRLAFKYEAQTATHRAAAGKTLKYRIIDCSQEAPNQVAVPHQFTIRLADDMP</sequence>
<dbReference type="RefSeq" id="WP_237382790.1">
    <property type="nucleotide sequence ID" value="NZ_CP071793.1"/>
</dbReference>
<reference evidence="1" key="1">
    <citation type="submission" date="2021-03" db="EMBL/GenBank/DDBJ databases">
        <title>Acanthopleuribacteraceae sp. M133.</title>
        <authorList>
            <person name="Wang G."/>
        </authorList>
    </citation>
    <scope>NUCLEOTIDE SEQUENCE</scope>
    <source>
        <strain evidence="1">M133</strain>
    </source>
</reference>
<accession>A0A8A4TRV0</accession>
<evidence type="ECO:0000313" key="1">
    <source>
        <dbReference type="EMBL" id="QTD52686.1"/>
    </source>
</evidence>
<dbReference type="KEGG" id="scor:J3U87_09440"/>
<dbReference type="Proteomes" id="UP000663929">
    <property type="component" value="Chromosome"/>
</dbReference>